<comment type="similarity">
    <text evidence="2">Belongs to the UPF0382 family.</text>
</comment>
<dbReference type="Proteomes" id="UP000391834">
    <property type="component" value="Unassembled WGS sequence"/>
</dbReference>
<evidence type="ECO:0000313" key="8">
    <source>
        <dbReference type="Proteomes" id="UP000391834"/>
    </source>
</evidence>
<evidence type="ECO:0000256" key="2">
    <source>
        <dbReference type="ARBA" id="ARBA00009694"/>
    </source>
</evidence>
<evidence type="ECO:0000313" key="7">
    <source>
        <dbReference type="EMBL" id="GET34553.1"/>
    </source>
</evidence>
<evidence type="ECO:0000256" key="5">
    <source>
        <dbReference type="ARBA" id="ARBA00023136"/>
    </source>
</evidence>
<sequence>MLLWFPDIDEKENSMSKSILMTGAALMALAVILGAFGAHALKTRLTTDMMQVYHTGVQYQFYHALGLLIIGVLSIHYPSGTLNWSAIFMTVGIVLFSGSLYLLSITGIKWLGAITPLGGTSFIIGWVLLFFAVWKKMG</sequence>
<evidence type="ECO:0000256" key="4">
    <source>
        <dbReference type="ARBA" id="ARBA00022989"/>
    </source>
</evidence>
<evidence type="ECO:0000256" key="1">
    <source>
        <dbReference type="ARBA" id="ARBA00004141"/>
    </source>
</evidence>
<dbReference type="PANTHER" id="PTHR43461:SF1">
    <property type="entry name" value="TRANSMEMBRANE PROTEIN 256"/>
    <property type="match status" value="1"/>
</dbReference>
<keyword evidence="8" id="KW-1185">Reference proteome</keyword>
<feature type="transmembrane region" description="Helical" evidence="6">
    <location>
        <begin position="84"/>
        <end position="103"/>
    </location>
</feature>
<dbReference type="GO" id="GO:0005886">
    <property type="term" value="C:plasma membrane"/>
    <property type="evidence" value="ECO:0007669"/>
    <property type="project" value="TreeGrafter"/>
</dbReference>
<reference evidence="7 8" key="1">
    <citation type="submission" date="2019-10" db="EMBL/GenBank/DDBJ databases">
        <title>Prolixibacter strains distinguished by the presence of nitrate reductase genes were adept at nitrate-dependent anaerobic corrosion of metallic iron and carbon steel.</title>
        <authorList>
            <person name="Iino T."/>
            <person name="Shono N."/>
            <person name="Ito K."/>
            <person name="Nakamura R."/>
            <person name="Sueoka K."/>
            <person name="Harayama S."/>
            <person name="Ohkuma M."/>
        </authorList>
    </citation>
    <scope>NUCLEOTIDE SEQUENCE [LARGE SCALE GENOMIC DNA]</scope>
    <source>
        <strain evidence="7 8">JCM 13498</strain>
    </source>
</reference>
<organism evidence="7 8">
    <name type="scientific">Prolixibacter bellariivorans</name>
    <dbReference type="NCBI Taxonomy" id="314319"/>
    <lineage>
        <taxon>Bacteria</taxon>
        <taxon>Pseudomonadati</taxon>
        <taxon>Bacteroidota</taxon>
        <taxon>Bacteroidia</taxon>
        <taxon>Marinilabiliales</taxon>
        <taxon>Prolixibacteraceae</taxon>
        <taxon>Prolixibacter</taxon>
    </lineage>
</organism>
<comment type="caution">
    <text evidence="7">The sequence shown here is derived from an EMBL/GenBank/DDBJ whole genome shotgun (WGS) entry which is preliminary data.</text>
</comment>
<comment type="subcellular location">
    <subcellularLocation>
        <location evidence="1">Membrane</location>
        <topology evidence="1">Multi-pass membrane protein</topology>
    </subcellularLocation>
</comment>
<feature type="transmembrane region" description="Helical" evidence="6">
    <location>
        <begin position="20"/>
        <end position="41"/>
    </location>
</feature>
<proteinExistence type="inferred from homology"/>
<dbReference type="EMBL" id="BLAX01000001">
    <property type="protein sequence ID" value="GET34553.1"/>
    <property type="molecule type" value="Genomic_DNA"/>
</dbReference>
<evidence type="ECO:0000256" key="6">
    <source>
        <dbReference type="SAM" id="Phobius"/>
    </source>
</evidence>
<keyword evidence="4 6" id="KW-1133">Transmembrane helix</keyword>
<keyword evidence="3 6" id="KW-0812">Transmembrane</keyword>
<evidence type="ECO:0000256" key="3">
    <source>
        <dbReference type="ARBA" id="ARBA00022692"/>
    </source>
</evidence>
<gene>
    <name evidence="7" type="ORF">PbJCM13498_34160</name>
</gene>
<accession>A0A5M4B411</accession>
<keyword evidence="5 6" id="KW-0472">Membrane</keyword>
<name>A0A5M4B411_9BACT</name>
<feature type="transmembrane region" description="Helical" evidence="6">
    <location>
        <begin position="110"/>
        <end position="134"/>
    </location>
</feature>
<dbReference type="InterPro" id="IPR006696">
    <property type="entry name" value="DUF423"/>
</dbReference>
<dbReference type="AlphaFoldDB" id="A0A5M4B411"/>
<dbReference type="Pfam" id="PF04241">
    <property type="entry name" value="DUF423"/>
    <property type="match status" value="1"/>
</dbReference>
<protein>
    <submittedName>
        <fullName evidence="7">DUF423 domain-containing protein</fullName>
    </submittedName>
</protein>
<dbReference type="PANTHER" id="PTHR43461">
    <property type="entry name" value="TRANSMEMBRANE PROTEIN 256"/>
    <property type="match status" value="1"/>
</dbReference>
<feature type="transmembrane region" description="Helical" evidence="6">
    <location>
        <begin position="61"/>
        <end position="78"/>
    </location>
</feature>